<evidence type="ECO:0000256" key="16">
    <source>
        <dbReference type="SAM" id="MobiDB-lite"/>
    </source>
</evidence>
<dbReference type="STRING" id="195883.A0A482XGV1"/>
<dbReference type="EMBL" id="QKKF02010319">
    <property type="protein sequence ID" value="RZF44770.1"/>
    <property type="molecule type" value="Genomic_DNA"/>
</dbReference>
<keyword evidence="9" id="KW-0851">Voltage-gated channel</keyword>
<keyword evidence="11" id="KW-0406">Ion transport</keyword>
<keyword evidence="10" id="KW-1133">Transmembrane helix</keyword>
<dbReference type="InterPro" id="IPR013680">
    <property type="entry name" value="VDCC_a2/dsu"/>
</dbReference>
<keyword evidence="12" id="KW-0472">Membrane</keyword>
<dbReference type="PANTHER" id="PTHR10166">
    <property type="entry name" value="VOLTAGE-DEPENDENT CALCIUM CHANNEL SUBUNIT ALPHA-2/DELTA-RELATED"/>
    <property type="match status" value="1"/>
</dbReference>
<keyword evidence="13" id="KW-1015">Disulfide bond</keyword>
<name>A0A482XGV1_LAOST</name>
<dbReference type="FunFam" id="3.40.50.410:FF:000007">
    <property type="entry name" value="Calcium voltage-gated channel auxiliary subunit alpha2delta 3"/>
    <property type="match status" value="1"/>
</dbReference>
<dbReference type="Gene3D" id="3.30.450.20">
    <property type="entry name" value="PAS domain"/>
    <property type="match status" value="1"/>
</dbReference>
<dbReference type="GO" id="GO:0046872">
    <property type="term" value="F:metal ion binding"/>
    <property type="evidence" value="ECO:0007669"/>
    <property type="project" value="UniProtKB-KW"/>
</dbReference>
<evidence type="ECO:0000259" key="18">
    <source>
        <dbReference type="PROSITE" id="PS50234"/>
    </source>
</evidence>
<keyword evidence="6" id="KW-0479">Metal-binding</keyword>
<proteinExistence type="predicted"/>
<dbReference type="PROSITE" id="PS50234">
    <property type="entry name" value="VWFA"/>
    <property type="match status" value="1"/>
</dbReference>
<keyword evidence="15" id="KW-0407">Ion channel</keyword>
<evidence type="ECO:0000256" key="10">
    <source>
        <dbReference type="ARBA" id="ARBA00022989"/>
    </source>
</evidence>
<dbReference type="Proteomes" id="UP000291343">
    <property type="component" value="Unassembled WGS sequence"/>
</dbReference>
<keyword evidence="2" id="KW-0813">Transport</keyword>
<evidence type="ECO:0000256" key="7">
    <source>
        <dbReference type="ARBA" id="ARBA00022729"/>
    </source>
</evidence>
<feature type="compositionally biased region" description="Acidic residues" evidence="16">
    <location>
        <begin position="1106"/>
        <end position="1115"/>
    </location>
</feature>
<dbReference type="InterPro" id="IPR036465">
    <property type="entry name" value="vWFA_dom_sf"/>
</dbReference>
<dbReference type="AlphaFoldDB" id="A0A482XGV1"/>
<dbReference type="InterPro" id="IPR051173">
    <property type="entry name" value="Ca_channel_alpha-2/delta"/>
</dbReference>
<gene>
    <name evidence="19" type="ORF">LSTR_LSTR000722</name>
</gene>
<evidence type="ECO:0000256" key="2">
    <source>
        <dbReference type="ARBA" id="ARBA00022448"/>
    </source>
</evidence>
<dbReference type="CDD" id="cd01463">
    <property type="entry name" value="vWA_VGCC_like"/>
    <property type="match status" value="1"/>
</dbReference>
<feature type="chain" id="PRO_5019855962" description="VWFA domain-containing protein" evidence="17">
    <location>
        <begin position="20"/>
        <end position="1278"/>
    </location>
</feature>
<dbReference type="InterPro" id="IPR002035">
    <property type="entry name" value="VWF_A"/>
</dbReference>
<dbReference type="GO" id="GO:0005245">
    <property type="term" value="F:voltage-gated calcium channel activity"/>
    <property type="evidence" value="ECO:0007669"/>
    <property type="project" value="TreeGrafter"/>
</dbReference>
<evidence type="ECO:0000256" key="11">
    <source>
        <dbReference type="ARBA" id="ARBA00023065"/>
    </source>
</evidence>
<keyword evidence="20" id="KW-1185">Reference proteome</keyword>
<evidence type="ECO:0000256" key="6">
    <source>
        <dbReference type="ARBA" id="ARBA00022723"/>
    </source>
</evidence>
<dbReference type="InParanoid" id="A0A482XGV1"/>
<evidence type="ECO:0000256" key="12">
    <source>
        <dbReference type="ARBA" id="ARBA00023136"/>
    </source>
</evidence>
<keyword evidence="7 17" id="KW-0732">Signal</keyword>
<dbReference type="OrthoDB" id="10054666at2759"/>
<dbReference type="Pfam" id="PF13519">
    <property type="entry name" value="VWA_2"/>
    <property type="match status" value="1"/>
</dbReference>
<dbReference type="GO" id="GO:0005891">
    <property type="term" value="C:voltage-gated calcium channel complex"/>
    <property type="evidence" value="ECO:0007669"/>
    <property type="project" value="TreeGrafter"/>
</dbReference>
<organism evidence="19 20">
    <name type="scientific">Laodelphax striatellus</name>
    <name type="common">Small brown planthopper</name>
    <name type="synonym">Delphax striatella</name>
    <dbReference type="NCBI Taxonomy" id="195883"/>
    <lineage>
        <taxon>Eukaryota</taxon>
        <taxon>Metazoa</taxon>
        <taxon>Ecdysozoa</taxon>
        <taxon>Arthropoda</taxon>
        <taxon>Hexapoda</taxon>
        <taxon>Insecta</taxon>
        <taxon>Pterygota</taxon>
        <taxon>Neoptera</taxon>
        <taxon>Paraneoptera</taxon>
        <taxon>Hemiptera</taxon>
        <taxon>Auchenorrhyncha</taxon>
        <taxon>Fulgoroidea</taxon>
        <taxon>Delphacidae</taxon>
        <taxon>Criomorphinae</taxon>
        <taxon>Laodelphax</taxon>
    </lineage>
</organism>
<protein>
    <recommendedName>
        <fullName evidence="18">VWFA domain-containing protein</fullName>
    </recommendedName>
</protein>
<evidence type="ECO:0000313" key="19">
    <source>
        <dbReference type="EMBL" id="RZF44770.1"/>
    </source>
</evidence>
<accession>A0A482XGV1</accession>
<evidence type="ECO:0000256" key="9">
    <source>
        <dbReference type="ARBA" id="ARBA00022882"/>
    </source>
</evidence>
<evidence type="ECO:0000256" key="1">
    <source>
        <dbReference type="ARBA" id="ARBA00004479"/>
    </source>
</evidence>
<reference evidence="19 20" key="1">
    <citation type="journal article" date="2017" name="Gigascience">
        <title>Genome sequence of the small brown planthopper, Laodelphax striatellus.</title>
        <authorList>
            <person name="Zhu J."/>
            <person name="Jiang F."/>
            <person name="Wang X."/>
            <person name="Yang P."/>
            <person name="Bao Y."/>
            <person name="Zhao W."/>
            <person name="Wang W."/>
            <person name="Lu H."/>
            <person name="Wang Q."/>
            <person name="Cui N."/>
            <person name="Li J."/>
            <person name="Chen X."/>
            <person name="Luo L."/>
            <person name="Yu J."/>
            <person name="Kang L."/>
            <person name="Cui F."/>
        </authorList>
    </citation>
    <scope>NUCLEOTIDE SEQUENCE [LARGE SCALE GENOMIC DNA]</scope>
    <source>
        <strain evidence="19">Lst14</strain>
    </source>
</reference>
<dbReference type="Pfam" id="PF08473">
    <property type="entry name" value="VGCC_alpha2"/>
    <property type="match status" value="1"/>
</dbReference>
<dbReference type="SMR" id="A0A482XGV1"/>
<feature type="signal peptide" evidence="17">
    <location>
        <begin position="1"/>
        <end position="19"/>
    </location>
</feature>
<feature type="region of interest" description="Disordered" evidence="16">
    <location>
        <begin position="1104"/>
        <end position="1124"/>
    </location>
</feature>
<evidence type="ECO:0000256" key="13">
    <source>
        <dbReference type="ARBA" id="ARBA00023157"/>
    </source>
</evidence>
<sequence length="1278" mass="147026">MHFIYFGLIISSILGLVELDASTDDPIPDNVLSIWSNRMGSELNALSEMMTRRNKVLESFKEARVEPLQGTKLAEEIAKDLKQMMDAKMKAIERIMDTAQSAAKEFMDKGGKIPDDYKYYNSKHLVEPGTLAVDPLLQVRDEPKEVDPDKQEPPDPRMEMQLEPNRHFNGVYVNTTLSAVHVPTNIYDRSENVLPAIVWSEKLEPIFRDNYLRDPSMSWQYFGSSSGFMRHYPAKRWETDHVDLYDCRTRSWYVEAATSPKDVLILVDNSGSMTGERKEIARHVVTNILDTLGSNDFVNILSFINITKEVVPCFNRTLIQASLANVRELKIGMEKMEPAKNIANFKVALEDAFHILRNHYNSNRGSQCNQAIMLITDGVPYNYQEIFQKYNWVDYPKVAVRMFTYLIGREASEVREVKWMACANRGYYVHLSTTAEVQEQVLQYVPVMARPMVLQRTQHPIIWTPVYADITDPRMTDWLWELNEREEQRERSLLFRRHKEEQDKKYVIRQKKIKDSDSDLQKYRLMTSVAIPVYDTRDRAKVQTGGPCKPVDPNCKEPVETKVAYLLGVAGTDIPIEDIVQLTRPHVLGVNAYAFIVTNNGYVLMHPDLRPVFQGILKPSYNSVDMTDVEIVDDDSRARNFSAELIRLRDAIVNQKKNQKTLKVKYHLDNLRRAVTGKRQYFYHPIEGTPFTLVLALPGHSDLHYKVSAEKEIKRLLSVTKYKSNAALNYFEGNDWSIHPDWNYCKYYYNDDPALNKKHDFGSPEEELVHFINRTGWPGWKWPSKPTDLRTNNSSSSKSDKSESEKGHDLWRESYFCDRSLFLSLVFDAAATAWFNDSVWSSVGVIEEKKNDFMQRFGPVTVFVATRSGLTRWQDFPSTDNERATHRSFGKENRRAIDEVWYKRAVDQHAISADSYVYSVPFEADMEEDDRRDIVVTATRAVFIETRGKKAPAAVIGVQLKHSALQSLFVNITYTCKDCKITCSSDDVKCYAIDNNGYVVFSEEVRDTGKFFGELYGGVMERLVDEGIFRRIKMFDYQSVCFRLAKCGEGNLSSKLESPLVWLGWLFNWLIGHVALLLTQMNMQWVGTLASFYTTDEMTDYPEYGAESECDDEAGGGEGGDRKQDNTLYANAIINRTRPRPCDKEVDLYTLDQKQHHKLSLKLMPPSRQAKPCDRPFKIDMIPNSNLVLIVVNRMCMMDAPALSITQNEVNYRATHNMTLACFKTRENNLSRKWPQPCIKDHPEEVNITELCGDGCSIRPNYWMAALILASYIVNTFL</sequence>
<evidence type="ECO:0000313" key="20">
    <source>
        <dbReference type="Proteomes" id="UP000291343"/>
    </source>
</evidence>
<dbReference type="SMART" id="SM00327">
    <property type="entry name" value="VWA"/>
    <property type="match status" value="1"/>
</dbReference>
<dbReference type="Gene3D" id="3.40.50.410">
    <property type="entry name" value="von Willebrand factor, type A domain"/>
    <property type="match status" value="1"/>
</dbReference>
<comment type="caution">
    <text evidence="19">The sequence shown here is derived from an EMBL/GenBank/DDBJ whole genome shotgun (WGS) entry which is preliminary data.</text>
</comment>
<keyword evidence="8" id="KW-0106">Calcium</keyword>
<dbReference type="Pfam" id="PF08399">
    <property type="entry name" value="VWA_N"/>
    <property type="match status" value="1"/>
</dbReference>
<evidence type="ECO:0000256" key="5">
    <source>
        <dbReference type="ARBA" id="ARBA00022692"/>
    </source>
</evidence>
<evidence type="ECO:0000256" key="14">
    <source>
        <dbReference type="ARBA" id="ARBA00023180"/>
    </source>
</evidence>
<keyword evidence="3" id="KW-0109">Calcium transport</keyword>
<keyword evidence="5" id="KW-0812">Transmembrane</keyword>
<feature type="domain" description="VWFA" evidence="18">
    <location>
        <begin position="262"/>
        <end position="445"/>
    </location>
</feature>
<evidence type="ECO:0000256" key="4">
    <source>
        <dbReference type="ARBA" id="ARBA00022673"/>
    </source>
</evidence>
<comment type="subcellular location">
    <subcellularLocation>
        <location evidence="1">Membrane</location>
        <topology evidence="1">Single-pass type I membrane protein</topology>
    </subcellularLocation>
</comment>
<evidence type="ECO:0000256" key="3">
    <source>
        <dbReference type="ARBA" id="ARBA00022568"/>
    </source>
</evidence>
<dbReference type="FunFam" id="3.30.450.20:FF:000057">
    <property type="entry name" value="Voltage-dependent calcium channel subunit alpha-2/delta-4"/>
    <property type="match status" value="1"/>
</dbReference>
<dbReference type="InterPro" id="IPR013608">
    <property type="entry name" value="VWA_N"/>
</dbReference>
<evidence type="ECO:0000256" key="8">
    <source>
        <dbReference type="ARBA" id="ARBA00022837"/>
    </source>
</evidence>
<dbReference type="SUPFAM" id="SSF53300">
    <property type="entry name" value="vWA-like"/>
    <property type="match status" value="1"/>
</dbReference>
<evidence type="ECO:0000256" key="17">
    <source>
        <dbReference type="SAM" id="SignalP"/>
    </source>
</evidence>
<dbReference type="PANTHER" id="PTHR10166:SF63">
    <property type="entry name" value="STRAIGHTJACKET, ISOFORM C"/>
    <property type="match status" value="1"/>
</dbReference>
<evidence type="ECO:0000256" key="15">
    <source>
        <dbReference type="ARBA" id="ARBA00023303"/>
    </source>
</evidence>
<dbReference type="FunCoup" id="A0A482XGV1">
    <property type="interactions" value="106"/>
</dbReference>
<keyword evidence="4" id="KW-0107">Calcium channel</keyword>
<keyword evidence="14" id="KW-0325">Glycoprotein</keyword>